<proteinExistence type="predicted"/>
<dbReference type="PANTHER" id="PTHR46515:SF1">
    <property type="entry name" value="TATA ELEMENT MODULATORY FACTOR"/>
    <property type="match status" value="1"/>
</dbReference>
<evidence type="ECO:0000256" key="2">
    <source>
        <dbReference type="SAM" id="MobiDB-lite"/>
    </source>
</evidence>
<dbReference type="GO" id="GO:0005783">
    <property type="term" value="C:endoplasmic reticulum"/>
    <property type="evidence" value="ECO:0007669"/>
    <property type="project" value="TreeGrafter"/>
</dbReference>
<dbReference type="InterPro" id="IPR052602">
    <property type="entry name" value="Growth_transcription_reg"/>
</dbReference>
<gene>
    <name evidence="3" type="ORF">BOKJ2_LOCUS6227</name>
</gene>
<dbReference type="PANTHER" id="PTHR46515">
    <property type="entry name" value="TATA ELEMENT MODULATORY FACTOR TMF1"/>
    <property type="match status" value="1"/>
</dbReference>
<keyword evidence="4" id="KW-1185">Reference proteome</keyword>
<organism evidence="3 4">
    <name type="scientific">Bursaphelenchus okinawaensis</name>
    <dbReference type="NCBI Taxonomy" id="465554"/>
    <lineage>
        <taxon>Eukaryota</taxon>
        <taxon>Metazoa</taxon>
        <taxon>Ecdysozoa</taxon>
        <taxon>Nematoda</taxon>
        <taxon>Chromadorea</taxon>
        <taxon>Rhabditida</taxon>
        <taxon>Tylenchina</taxon>
        <taxon>Tylenchomorpha</taxon>
        <taxon>Aphelenchoidea</taxon>
        <taxon>Aphelenchoididae</taxon>
        <taxon>Bursaphelenchus</taxon>
    </lineage>
</organism>
<dbReference type="GO" id="GO:0005794">
    <property type="term" value="C:Golgi apparatus"/>
    <property type="evidence" value="ECO:0007669"/>
    <property type="project" value="TreeGrafter"/>
</dbReference>
<evidence type="ECO:0000313" key="3">
    <source>
        <dbReference type="EMBL" id="CAD5215706.1"/>
    </source>
</evidence>
<feature type="compositionally biased region" description="Acidic residues" evidence="2">
    <location>
        <begin position="59"/>
        <end position="71"/>
    </location>
</feature>
<feature type="region of interest" description="Disordered" evidence="2">
    <location>
        <begin position="25"/>
        <end position="165"/>
    </location>
</feature>
<keyword evidence="1" id="KW-0175">Coiled coil</keyword>
<dbReference type="OrthoDB" id="74178at2759"/>
<dbReference type="AlphaFoldDB" id="A0A811KK86"/>
<comment type="caution">
    <text evidence="3">The sequence shown here is derived from an EMBL/GenBank/DDBJ whole genome shotgun (WGS) entry which is preliminary data.</text>
</comment>
<reference evidence="3" key="1">
    <citation type="submission" date="2020-09" db="EMBL/GenBank/DDBJ databases">
        <authorList>
            <person name="Kikuchi T."/>
        </authorList>
    </citation>
    <scope>NUCLEOTIDE SEQUENCE</scope>
    <source>
        <strain evidence="3">SH1</strain>
    </source>
</reference>
<protein>
    <submittedName>
        <fullName evidence="3">Uncharacterized protein</fullName>
    </submittedName>
</protein>
<feature type="coiled-coil region" evidence="1">
    <location>
        <begin position="234"/>
        <end position="630"/>
    </location>
</feature>
<evidence type="ECO:0000313" key="4">
    <source>
        <dbReference type="Proteomes" id="UP000614601"/>
    </source>
</evidence>
<dbReference type="EMBL" id="CAJFCW020000003">
    <property type="protein sequence ID" value="CAG9104613.1"/>
    <property type="molecule type" value="Genomic_DNA"/>
</dbReference>
<dbReference type="EMBL" id="CAJFDH010000003">
    <property type="protein sequence ID" value="CAD5215706.1"/>
    <property type="molecule type" value="Genomic_DNA"/>
</dbReference>
<accession>A0A811KK86</accession>
<feature type="compositionally biased region" description="Basic and acidic residues" evidence="2">
    <location>
        <begin position="84"/>
        <end position="101"/>
    </location>
</feature>
<name>A0A811KK86_9BILA</name>
<dbReference type="Proteomes" id="UP000614601">
    <property type="component" value="Unassembled WGS sequence"/>
</dbReference>
<evidence type="ECO:0000256" key="1">
    <source>
        <dbReference type="SAM" id="Coils"/>
    </source>
</evidence>
<feature type="compositionally biased region" description="Basic and acidic residues" evidence="2">
    <location>
        <begin position="149"/>
        <end position="165"/>
    </location>
</feature>
<dbReference type="Proteomes" id="UP000783686">
    <property type="component" value="Unassembled WGS sequence"/>
</dbReference>
<sequence>MNLSWAEKLAKNALLTAQKRIDSVLDIKPEEEQESSEQTVEVKEEKEEEEKEQSSIFEDVVEGDISDEGNDQEPQTEYLDVEEAPEHECNAEIHDKHDDGWGKTFSPLSVDKEDVVEAEPNPIRDGHGESGTSLLHYSPASNSPDEEESHPSDSHEHHEHDNRIDLSLIKDIDTASLIKEDHREDVATVASSDIVVIRNVDDWSVASGSHRRAPSDQVCIIGNGLSGKYDSYNNEALNERMSALEAQLKHRDQRITELSHQNEKLKIQNTNLLQKNKSMNTKLGTESKLQKKLQEKENELAELMAEGNNLSLLNGKQAKELKRLKDVEKDFETQRTLLQDAMDNNHELTDDKERLEKENQLLKAKILEQEKEFQEVKSNLNSKTEAHEDLKLAEKRCASQKLQITQLEQRVDELMTAQREAAEQIALSTGPLHTRIEELESEVKEANSAKYVIQKKLRFAEENLENTRTKANEEAALYKQQLNSLRLQNKEHLDKIRELEKQNNELLTEISNQKTLSNVMESDLLSEINQFKELVHKKEQEVSELKSELVLAHQKKMEKPAVVQFENDQDLNQTIVELEREANYLRTKFKELEEAHDTLLLIHGESAVRLEELEQENQEIKKLCKDQTLLLSSLHN</sequence>